<dbReference type="eggNOG" id="COG3177">
    <property type="taxonomic scope" value="Bacteria"/>
</dbReference>
<dbReference type="AlphaFoldDB" id="D4H2G5"/>
<dbReference type="Gene3D" id="1.10.3290.10">
    <property type="entry name" value="Fido-like domain"/>
    <property type="match status" value="1"/>
</dbReference>
<protein>
    <submittedName>
        <fullName evidence="3">Filamentation induced by cAMP protein Fic</fullName>
    </submittedName>
</protein>
<reference evidence="3 4" key="1">
    <citation type="journal article" date="2010" name="Stand. Genomic Sci.">
        <title>Complete genome sequence of Denitrovibrio acetiphilus type strain (N2460).</title>
        <authorList>
            <person name="Kiss H."/>
            <person name="Lang E."/>
            <person name="Lapidus A."/>
            <person name="Copeland A."/>
            <person name="Nolan M."/>
            <person name="Glavina Del Rio T."/>
            <person name="Chen F."/>
            <person name="Lucas S."/>
            <person name="Tice H."/>
            <person name="Cheng J.F."/>
            <person name="Han C."/>
            <person name="Goodwin L."/>
            <person name="Pitluck S."/>
            <person name="Liolios K."/>
            <person name="Pati A."/>
            <person name="Ivanova N."/>
            <person name="Mavromatis K."/>
            <person name="Chen A."/>
            <person name="Palaniappan K."/>
            <person name="Land M."/>
            <person name="Hauser L."/>
            <person name="Chang Y.J."/>
            <person name="Jeffries C.D."/>
            <person name="Detter J.C."/>
            <person name="Brettin T."/>
            <person name="Spring S."/>
            <person name="Rohde M."/>
            <person name="Goker M."/>
            <person name="Woyke T."/>
            <person name="Bristow J."/>
            <person name="Eisen J.A."/>
            <person name="Markowitz V."/>
            <person name="Hugenholtz P."/>
            <person name="Kyrpides N.C."/>
            <person name="Klenk H.P."/>
        </authorList>
    </citation>
    <scope>NUCLEOTIDE SEQUENCE [LARGE SCALE GENOMIC DNA]</scope>
    <source>
        <strain evidence="4">DSM 12809 / NBRC 114555 / N2460</strain>
    </source>
</reference>
<dbReference type="EMBL" id="CP001968">
    <property type="protein sequence ID" value="ADD68956.1"/>
    <property type="molecule type" value="Genomic_DNA"/>
</dbReference>
<dbReference type="RefSeq" id="WP_013011459.1">
    <property type="nucleotide sequence ID" value="NC_013943.1"/>
</dbReference>
<dbReference type="KEGG" id="dap:Dacet_2194"/>
<dbReference type="STRING" id="522772.Dacet_2194"/>
<sequence>MVTKRVTATSKVFLFSDSFDKKILNEFLTRAAILNTTISDIPMLPQQASDIDTEIIASSISGTAAIDGNPYTESDIRSVMEKTDTENYSLNHKIEIENLIAAYESLDLFSAEGKNFIITEEFIKNLHHSLTQDLTYKGNTPGCYRDKLVKVGSEQHGGIYRPPSTRNDIEQLMKSFIEWINSDELLNASPFVRAALAHYHLSLIHPFFSGNGRTARLLEAYILHSANIRHVSKMLAGYYYRNMDRYFLSFSQTKRKSKDTTPFLLFVLEAVNACLDELKERVYGYLYDLTMREYLSIMKNDGDLNTRQYELVLLMMEKDIEITLTGLQTNKPFVYLYSDVTEQTARRDLKKLTELNLLSSEDGKSYSLCFDMLSF</sequence>
<feature type="active site" evidence="1">
    <location>
        <position position="205"/>
    </location>
</feature>
<evidence type="ECO:0000256" key="1">
    <source>
        <dbReference type="PIRSR" id="PIRSR640198-1"/>
    </source>
</evidence>
<dbReference type="Proteomes" id="UP000002012">
    <property type="component" value="Chromosome"/>
</dbReference>
<dbReference type="InterPro" id="IPR040198">
    <property type="entry name" value="Fido_containing"/>
</dbReference>
<accession>D4H2G5</accession>
<dbReference type="PROSITE" id="PS51459">
    <property type="entry name" value="FIDO"/>
    <property type="match status" value="1"/>
</dbReference>
<dbReference type="PANTHER" id="PTHR13504">
    <property type="entry name" value="FIDO DOMAIN-CONTAINING PROTEIN DDB_G0283145"/>
    <property type="match status" value="1"/>
</dbReference>
<evidence type="ECO:0000313" key="4">
    <source>
        <dbReference type="Proteomes" id="UP000002012"/>
    </source>
</evidence>
<dbReference type="InterPro" id="IPR003812">
    <property type="entry name" value="Fido"/>
</dbReference>
<dbReference type="SUPFAM" id="SSF140931">
    <property type="entry name" value="Fic-like"/>
    <property type="match status" value="1"/>
</dbReference>
<dbReference type="InParanoid" id="D4H2G5"/>
<evidence type="ECO:0000259" key="2">
    <source>
        <dbReference type="PROSITE" id="PS51459"/>
    </source>
</evidence>
<proteinExistence type="predicted"/>
<dbReference type="OrthoDB" id="9813719at2"/>
<organism evidence="3 4">
    <name type="scientific">Denitrovibrio acetiphilus (strain DSM 12809 / NBRC 114555 / N2460)</name>
    <dbReference type="NCBI Taxonomy" id="522772"/>
    <lineage>
        <taxon>Bacteria</taxon>
        <taxon>Pseudomonadati</taxon>
        <taxon>Deferribacterota</taxon>
        <taxon>Deferribacteres</taxon>
        <taxon>Deferribacterales</taxon>
        <taxon>Geovibrionaceae</taxon>
        <taxon>Denitrovibrio</taxon>
    </lineage>
</organism>
<dbReference type="PANTHER" id="PTHR13504:SF38">
    <property type="entry name" value="FIDO DOMAIN-CONTAINING PROTEIN"/>
    <property type="match status" value="1"/>
</dbReference>
<dbReference type="PaxDb" id="522772-Dacet_2194"/>
<dbReference type="Pfam" id="PF02661">
    <property type="entry name" value="Fic"/>
    <property type="match status" value="1"/>
</dbReference>
<dbReference type="HOGENOM" id="CLU_047250_2_1_0"/>
<gene>
    <name evidence="3" type="ordered locus">Dacet_2194</name>
</gene>
<dbReference type="InterPro" id="IPR036597">
    <property type="entry name" value="Fido-like_dom_sf"/>
</dbReference>
<keyword evidence="4" id="KW-1185">Reference proteome</keyword>
<evidence type="ECO:0000313" key="3">
    <source>
        <dbReference type="EMBL" id="ADD68956.1"/>
    </source>
</evidence>
<name>D4H2G5_DENA2</name>
<feature type="domain" description="Fido" evidence="2">
    <location>
        <begin position="118"/>
        <end position="269"/>
    </location>
</feature>